<evidence type="ECO:0000259" key="6">
    <source>
        <dbReference type="Pfam" id="PF23892"/>
    </source>
</evidence>
<name>A0A316J085_9GAMM</name>
<evidence type="ECO:0000256" key="5">
    <source>
        <dbReference type="SAM" id="Phobius"/>
    </source>
</evidence>
<dbReference type="OrthoDB" id="9776053at2"/>
<evidence type="ECO:0000256" key="2">
    <source>
        <dbReference type="ARBA" id="ARBA00022748"/>
    </source>
</evidence>
<dbReference type="Proteomes" id="UP000245812">
    <property type="component" value="Unassembled WGS sequence"/>
</dbReference>
<proteinExistence type="predicted"/>
<keyword evidence="5" id="KW-0472">Membrane</keyword>
<dbReference type="AlphaFoldDB" id="A0A316J085"/>
<keyword evidence="1" id="KW-0677">Repeat</keyword>
<dbReference type="InterPro" id="IPR051263">
    <property type="entry name" value="C-type_cytochrome_biogenesis"/>
</dbReference>
<reference evidence="8 9" key="1">
    <citation type="submission" date="2018-05" db="EMBL/GenBank/DDBJ databases">
        <title>Genomic Encyclopedia of Type Strains, Phase IV (KMG-IV): sequencing the most valuable type-strain genomes for metagenomic binning, comparative biology and taxonomic classification.</title>
        <authorList>
            <person name="Goeker M."/>
        </authorList>
    </citation>
    <scope>NUCLEOTIDE SEQUENCE [LARGE SCALE GENOMIC DNA]</scope>
    <source>
        <strain evidence="8 9">DSM 14263</strain>
    </source>
</reference>
<feature type="region of interest" description="Disordered" evidence="4">
    <location>
        <begin position="223"/>
        <end position="251"/>
    </location>
</feature>
<dbReference type="RefSeq" id="WP_109721956.1">
    <property type="nucleotide sequence ID" value="NZ_MSZV01000041.1"/>
</dbReference>
<dbReference type="GO" id="GO:0017004">
    <property type="term" value="P:cytochrome complex assembly"/>
    <property type="evidence" value="ECO:0007669"/>
    <property type="project" value="UniProtKB-KW"/>
</dbReference>
<feature type="transmembrane region" description="Helical" evidence="5">
    <location>
        <begin position="6"/>
        <end position="25"/>
    </location>
</feature>
<protein>
    <submittedName>
        <fullName evidence="8">Cytochrome c-type biogenesis protein CcmH</fullName>
    </submittedName>
</protein>
<dbReference type="SUPFAM" id="SSF48452">
    <property type="entry name" value="TPR-like"/>
    <property type="match status" value="1"/>
</dbReference>
<gene>
    <name evidence="8" type="ORF">C7456_101256</name>
</gene>
<keyword evidence="5" id="KW-1133">Transmembrane helix</keyword>
<evidence type="ECO:0000259" key="7">
    <source>
        <dbReference type="Pfam" id="PF23914"/>
    </source>
</evidence>
<feature type="domain" description="Cytochrome c-type biogenesis protein H Ig-like" evidence="6">
    <location>
        <begin position="254"/>
        <end position="361"/>
    </location>
</feature>
<dbReference type="PANTHER" id="PTHR47870:SF1">
    <property type="entry name" value="CYTOCHROME C-TYPE BIOGENESIS PROTEIN CCMH"/>
    <property type="match status" value="1"/>
</dbReference>
<accession>A0A316J085</accession>
<dbReference type="PANTHER" id="PTHR47870">
    <property type="entry name" value="CYTOCHROME C-TYPE BIOGENESIS PROTEIN CCMH"/>
    <property type="match status" value="1"/>
</dbReference>
<evidence type="ECO:0000256" key="4">
    <source>
        <dbReference type="SAM" id="MobiDB-lite"/>
    </source>
</evidence>
<keyword evidence="5" id="KW-0812">Transmembrane</keyword>
<dbReference type="EMBL" id="QGHC01000001">
    <property type="protein sequence ID" value="PWK92915.1"/>
    <property type="molecule type" value="Genomic_DNA"/>
</dbReference>
<dbReference type="InterPro" id="IPR056412">
    <property type="entry name" value="Ig_CycH"/>
</dbReference>
<organism evidence="8 9">
    <name type="scientific">Fulvimonas soli</name>
    <dbReference type="NCBI Taxonomy" id="155197"/>
    <lineage>
        <taxon>Bacteria</taxon>
        <taxon>Pseudomonadati</taxon>
        <taxon>Pseudomonadota</taxon>
        <taxon>Gammaproteobacteria</taxon>
        <taxon>Lysobacterales</taxon>
        <taxon>Rhodanobacteraceae</taxon>
        <taxon>Fulvimonas</taxon>
    </lineage>
</organism>
<feature type="transmembrane region" description="Helical" evidence="5">
    <location>
        <begin position="37"/>
        <end position="59"/>
    </location>
</feature>
<evidence type="ECO:0000313" key="9">
    <source>
        <dbReference type="Proteomes" id="UP000245812"/>
    </source>
</evidence>
<dbReference type="Gene3D" id="1.25.40.10">
    <property type="entry name" value="Tetratricopeptide repeat domain"/>
    <property type="match status" value="1"/>
</dbReference>
<evidence type="ECO:0000256" key="3">
    <source>
        <dbReference type="ARBA" id="ARBA00022803"/>
    </source>
</evidence>
<sequence length="364" mass="37619">MKTAFFLIATAMIVVALALLLVPLLRAGRRLGRPRGVFALGLGLAFALPLAAIGLYVLVGTPAALDGVSRQPTMQDIDQAIAQLREHLGQQPGDAQGWALLAQSMTAMRQPAEARDAFDHLLQLDADNVGAMVGWAEADSQVRPDHRIDGRALALLQRSVQLDPTNQRGLWLLGIAAFQADRYAEAAAFWRRLQPLLEPGSSVAQAVAEQIAVADARAGQSPAAPASAAAPAGTDGATDAAGGAASTAPQGPQLKVEVALAPALAARVGKGDTLFVYARAEHGPPMPLAVARLDAAALPATVTLTDAMAMTPQLTLSSVPRVFVGARISRSGQAIAQPGDLEGDAGVVDVNAAAPVRITIDKVH</sequence>
<dbReference type="InterPro" id="IPR056413">
    <property type="entry name" value="TPR_CcmH_CycH"/>
</dbReference>
<comment type="caution">
    <text evidence="8">The sequence shown here is derived from an EMBL/GenBank/DDBJ whole genome shotgun (WGS) entry which is preliminary data.</text>
</comment>
<keyword evidence="2" id="KW-0201">Cytochrome c-type biogenesis</keyword>
<evidence type="ECO:0000313" key="8">
    <source>
        <dbReference type="EMBL" id="PWK92915.1"/>
    </source>
</evidence>
<dbReference type="Pfam" id="PF23914">
    <property type="entry name" value="TPR_CcmH_CycH"/>
    <property type="match status" value="1"/>
</dbReference>
<dbReference type="Pfam" id="PF23892">
    <property type="entry name" value="Ig_CycH"/>
    <property type="match status" value="1"/>
</dbReference>
<keyword evidence="3" id="KW-0802">TPR repeat</keyword>
<keyword evidence="9" id="KW-1185">Reference proteome</keyword>
<evidence type="ECO:0000256" key="1">
    <source>
        <dbReference type="ARBA" id="ARBA00022737"/>
    </source>
</evidence>
<dbReference type="InterPro" id="IPR011990">
    <property type="entry name" value="TPR-like_helical_dom_sf"/>
</dbReference>
<feature type="domain" description="Cytochrome c-type biogenesis protein H TPR" evidence="7">
    <location>
        <begin position="67"/>
        <end position="201"/>
    </location>
</feature>